<dbReference type="InterPro" id="IPR002347">
    <property type="entry name" value="SDR_fam"/>
</dbReference>
<comment type="similarity">
    <text evidence="1">Belongs to the short-chain dehydrogenases/reductases (SDR) family.</text>
</comment>
<dbReference type="InterPro" id="IPR036291">
    <property type="entry name" value="NAD(P)-bd_dom_sf"/>
</dbReference>
<keyword evidence="2" id="KW-0560">Oxidoreductase</keyword>
<dbReference type="EMBL" id="LNYU01000031">
    <property type="protein sequence ID" value="KTD63149.1"/>
    <property type="molecule type" value="Genomic_DNA"/>
</dbReference>
<dbReference type="OrthoDB" id="9809287at2"/>
<dbReference type="STRING" id="45074.Lsan_1503"/>
<proteinExistence type="inferred from homology"/>
<protein>
    <submittedName>
        <fullName evidence="3">Acetyoacetyl CoA reductase</fullName>
    </submittedName>
</protein>
<dbReference type="Pfam" id="PF13561">
    <property type="entry name" value="adh_short_C2"/>
    <property type="match status" value="1"/>
</dbReference>
<dbReference type="PROSITE" id="PS00061">
    <property type="entry name" value="ADH_SHORT"/>
    <property type="match status" value="1"/>
</dbReference>
<organism evidence="3 4">
    <name type="scientific">Legionella santicrucis</name>
    <dbReference type="NCBI Taxonomy" id="45074"/>
    <lineage>
        <taxon>Bacteria</taxon>
        <taxon>Pseudomonadati</taxon>
        <taxon>Pseudomonadota</taxon>
        <taxon>Gammaproteobacteria</taxon>
        <taxon>Legionellales</taxon>
        <taxon>Legionellaceae</taxon>
        <taxon>Legionella</taxon>
    </lineage>
</organism>
<dbReference type="SUPFAM" id="SSF51735">
    <property type="entry name" value="NAD(P)-binding Rossmann-fold domains"/>
    <property type="match status" value="1"/>
</dbReference>
<evidence type="ECO:0000313" key="3">
    <source>
        <dbReference type="EMBL" id="KTD63149.1"/>
    </source>
</evidence>
<comment type="caution">
    <text evidence="3">The sequence shown here is derived from an EMBL/GenBank/DDBJ whole genome shotgun (WGS) entry which is preliminary data.</text>
</comment>
<evidence type="ECO:0000313" key="4">
    <source>
        <dbReference type="Proteomes" id="UP000054703"/>
    </source>
</evidence>
<dbReference type="RefSeq" id="WP_058513900.1">
    <property type="nucleotide sequence ID" value="NZ_CAAAIH010000050.1"/>
</dbReference>
<sequence length="306" mass="33307">MAKLKNKIALITGSTKSIGLSIAESFCKKGATVIVTGRLSKSEGEKFAQSIGASDYLHLDVCSEQNWQEVAEYIENKYQRLDILVNNAGIDSAPKSDKPQDIENCSLDDWRVVHAVNLDGTFLGCKTMMPLLKKSSNASVINMGSRSGLVGIPSNAAYASSKAAILNFTRTVAMHCAKNDYPIRCNVIVPAAILTEMWDSEFGQDEERTQRIEEYTNTIPLKRMGQTNEVANLAVFLASDDSLFITGSQYNIDGGIMASNGSYGSNKNSSTHRFFGLPKMGLIEEKASTSQLSFTSIEQSGNQNSL</sequence>
<accession>A0A0W0Z1X3</accession>
<dbReference type="Proteomes" id="UP000054703">
    <property type="component" value="Unassembled WGS sequence"/>
</dbReference>
<keyword evidence="4" id="KW-1185">Reference proteome</keyword>
<dbReference type="Gene3D" id="3.40.50.720">
    <property type="entry name" value="NAD(P)-binding Rossmann-like Domain"/>
    <property type="match status" value="1"/>
</dbReference>
<name>A0A0W0Z1X3_9GAMM</name>
<dbReference type="InterPro" id="IPR020904">
    <property type="entry name" value="Sc_DH/Rdtase_CS"/>
</dbReference>
<dbReference type="GO" id="GO:0016491">
    <property type="term" value="F:oxidoreductase activity"/>
    <property type="evidence" value="ECO:0007669"/>
    <property type="project" value="UniProtKB-KW"/>
</dbReference>
<dbReference type="PRINTS" id="PR00080">
    <property type="entry name" value="SDRFAMILY"/>
</dbReference>
<dbReference type="PRINTS" id="PR00081">
    <property type="entry name" value="GDHRDH"/>
</dbReference>
<dbReference type="PANTHER" id="PTHR24321:SF15">
    <property type="entry name" value="OXIDOREDUCTASE UCPA"/>
    <property type="match status" value="1"/>
</dbReference>
<dbReference type="AlphaFoldDB" id="A0A0W0Z1X3"/>
<dbReference type="PATRIC" id="fig|45074.5.peg.1598"/>
<dbReference type="FunFam" id="3.40.50.720:FF:000084">
    <property type="entry name" value="Short-chain dehydrogenase reductase"/>
    <property type="match status" value="1"/>
</dbReference>
<reference evidence="3 4" key="1">
    <citation type="submission" date="2015-11" db="EMBL/GenBank/DDBJ databases">
        <title>Genomic analysis of 38 Legionella species identifies large and diverse effector repertoires.</title>
        <authorList>
            <person name="Burstein D."/>
            <person name="Amaro F."/>
            <person name="Zusman T."/>
            <person name="Lifshitz Z."/>
            <person name="Cohen O."/>
            <person name="Gilbert J.A."/>
            <person name="Pupko T."/>
            <person name="Shuman H.A."/>
            <person name="Segal G."/>
        </authorList>
    </citation>
    <scope>NUCLEOTIDE SEQUENCE [LARGE SCALE GENOMIC DNA]</scope>
    <source>
        <strain evidence="3 4">SC-63-C7</strain>
    </source>
</reference>
<gene>
    <name evidence="3" type="primary">phaB_1</name>
    <name evidence="3" type="ORF">Lsan_1503</name>
</gene>
<dbReference type="PANTHER" id="PTHR24321">
    <property type="entry name" value="DEHYDROGENASES, SHORT CHAIN"/>
    <property type="match status" value="1"/>
</dbReference>
<evidence type="ECO:0000256" key="2">
    <source>
        <dbReference type="ARBA" id="ARBA00023002"/>
    </source>
</evidence>
<evidence type="ECO:0000256" key="1">
    <source>
        <dbReference type="ARBA" id="ARBA00006484"/>
    </source>
</evidence>